<dbReference type="EMBL" id="CM043019">
    <property type="protein sequence ID" value="KAI4461019.1"/>
    <property type="molecule type" value="Genomic_DNA"/>
</dbReference>
<gene>
    <name evidence="1" type="ORF">MML48_5g00010545</name>
</gene>
<organism evidence="1 2">
    <name type="scientific">Holotrichia oblita</name>
    <name type="common">Chafer beetle</name>
    <dbReference type="NCBI Taxonomy" id="644536"/>
    <lineage>
        <taxon>Eukaryota</taxon>
        <taxon>Metazoa</taxon>
        <taxon>Ecdysozoa</taxon>
        <taxon>Arthropoda</taxon>
        <taxon>Hexapoda</taxon>
        <taxon>Insecta</taxon>
        <taxon>Pterygota</taxon>
        <taxon>Neoptera</taxon>
        <taxon>Endopterygota</taxon>
        <taxon>Coleoptera</taxon>
        <taxon>Polyphaga</taxon>
        <taxon>Scarabaeiformia</taxon>
        <taxon>Scarabaeidae</taxon>
        <taxon>Melolonthinae</taxon>
        <taxon>Holotrichia</taxon>
    </lineage>
</organism>
<dbReference type="Proteomes" id="UP001056778">
    <property type="component" value="Chromosome 5"/>
</dbReference>
<accession>A0ACB9T2R0</accession>
<evidence type="ECO:0000313" key="2">
    <source>
        <dbReference type="Proteomes" id="UP001056778"/>
    </source>
</evidence>
<proteinExistence type="predicted"/>
<name>A0ACB9T2R0_HOLOL</name>
<evidence type="ECO:0000313" key="1">
    <source>
        <dbReference type="EMBL" id="KAI4461019.1"/>
    </source>
</evidence>
<reference evidence="1" key="1">
    <citation type="submission" date="2022-04" db="EMBL/GenBank/DDBJ databases">
        <title>Chromosome-scale genome assembly of Holotrichia oblita Faldermann.</title>
        <authorList>
            <person name="Rongchong L."/>
        </authorList>
    </citation>
    <scope>NUCLEOTIDE SEQUENCE</scope>
    <source>
        <strain evidence="1">81SQS9</strain>
    </source>
</reference>
<protein>
    <submittedName>
        <fullName evidence="1">Calcium binding protein</fullName>
    </submittedName>
</protein>
<keyword evidence="2" id="KW-1185">Reference proteome</keyword>
<sequence>MDKEQISTVLQQTFDAFDVDKKGYIETDMIGTILDMLGTQLAGDELETVISEIDEDGNGEVSFEEFAKLAAKFLVEEEEDTEAIQLELKGAFRLYDREGNGFITTDVLREILRELDDNLSDDDLDNMIDEIDADGSGTVDWEVLKTTFDSFDLEKSGNIPVDMIGQILDMLGHQLTADELSAIIAEIDEDKNGEMDFEEFAHLAARFLVEEEEDTEAILRELKDAFRLYDKDGLGFITTDLLREILKELDDKITPTDLDQMIEEIDADGSGTVDWEEFKAMMIG</sequence>
<comment type="caution">
    <text evidence="1">The sequence shown here is derived from an EMBL/GenBank/DDBJ whole genome shotgun (WGS) entry which is preliminary data.</text>
</comment>